<keyword evidence="5 8" id="KW-0256">Endoplasmic reticulum</keyword>
<evidence type="ECO:0000256" key="6">
    <source>
        <dbReference type="ARBA" id="ARBA00022989"/>
    </source>
</evidence>
<feature type="chain" id="PRO_5044964535" description="Dolichyl-diphosphooligosaccharide--protein glycosyltransferase subunit WBP1" evidence="8">
    <location>
        <begin position="19"/>
        <end position="466"/>
    </location>
</feature>
<reference evidence="11 12" key="1">
    <citation type="submission" date="2024-07" db="EMBL/GenBank/DDBJ databases">
        <title>Draft sequence of the Neodothiora populina.</title>
        <authorList>
            <person name="Drown D.D."/>
            <person name="Schuette U.S."/>
            <person name="Buechlein A.B."/>
            <person name="Rusch D.R."/>
            <person name="Winton L.W."/>
            <person name="Adams G.A."/>
        </authorList>
    </citation>
    <scope>NUCLEOTIDE SEQUENCE [LARGE SCALE GENOMIC DNA]</scope>
    <source>
        <strain evidence="11 12">CPC 39397</strain>
    </source>
</reference>
<keyword evidence="12" id="KW-1185">Reference proteome</keyword>
<evidence type="ECO:0000256" key="1">
    <source>
        <dbReference type="ARBA" id="ARBA00004479"/>
    </source>
</evidence>
<accession>A0ABR3PBV0</accession>
<evidence type="ECO:0000256" key="7">
    <source>
        <dbReference type="ARBA" id="ARBA00023136"/>
    </source>
</evidence>
<dbReference type="Pfam" id="PF03345">
    <property type="entry name" value="OST48_N"/>
    <property type="match status" value="1"/>
</dbReference>
<dbReference type="GeneID" id="95980687"/>
<dbReference type="Proteomes" id="UP001562354">
    <property type="component" value="Unassembled WGS sequence"/>
</dbReference>
<dbReference type="Pfam" id="PF23358">
    <property type="entry name" value="OST48_MD"/>
    <property type="match status" value="1"/>
</dbReference>
<name>A0ABR3PBV0_9PEZI</name>
<evidence type="ECO:0000256" key="4">
    <source>
        <dbReference type="ARBA" id="ARBA00022692"/>
    </source>
</evidence>
<dbReference type="EMBL" id="JBFMKM010000010">
    <property type="protein sequence ID" value="KAL1303628.1"/>
    <property type="molecule type" value="Genomic_DNA"/>
</dbReference>
<dbReference type="InterPro" id="IPR055457">
    <property type="entry name" value="OST48_N"/>
</dbReference>
<feature type="signal peptide" evidence="8">
    <location>
        <begin position="1"/>
        <end position="18"/>
    </location>
</feature>
<evidence type="ECO:0000259" key="10">
    <source>
        <dbReference type="Pfam" id="PF23358"/>
    </source>
</evidence>
<comment type="caution">
    <text evidence="11">The sequence shown here is derived from an EMBL/GenBank/DDBJ whole genome shotgun (WGS) entry which is preliminary data.</text>
</comment>
<proteinExistence type="inferred from homology"/>
<comment type="subcellular location">
    <subcellularLocation>
        <location evidence="8">Endoplasmic reticulum membrane</location>
        <topology evidence="8">Single-pass type I membrane protein</topology>
    </subcellularLocation>
    <subcellularLocation>
        <location evidence="1">Membrane</location>
        <topology evidence="1">Single-pass type I membrane protein</topology>
    </subcellularLocation>
</comment>
<dbReference type="InterPro" id="IPR005013">
    <property type="entry name" value="DDOST_48_kDa_subunit"/>
</dbReference>
<feature type="domain" description="OST48 middle" evidence="10">
    <location>
        <begin position="316"/>
        <end position="455"/>
    </location>
</feature>
<feature type="domain" description="OST48 N-terminal" evidence="9">
    <location>
        <begin position="25"/>
        <end position="282"/>
    </location>
</feature>
<comment type="pathway">
    <text evidence="2 8">Protein modification; protein glycosylation.</text>
</comment>
<dbReference type="RefSeq" id="XP_069199903.1">
    <property type="nucleotide sequence ID" value="XM_069347029.1"/>
</dbReference>
<keyword evidence="7 8" id="KW-0472">Membrane</keyword>
<evidence type="ECO:0000256" key="3">
    <source>
        <dbReference type="ARBA" id="ARBA00008743"/>
    </source>
</evidence>
<organism evidence="11 12">
    <name type="scientific">Neodothiora populina</name>
    <dbReference type="NCBI Taxonomy" id="2781224"/>
    <lineage>
        <taxon>Eukaryota</taxon>
        <taxon>Fungi</taxon>
        <taxon>Dikarya</taxon>
        <taxon>Ascomycota</taxon>
        <taxon>Pezizomycotina</taxon>
        <taxon>Dothideomycetes</taxon>
        <taxon>Dothideomycetidae</taxon>
        <taxon>Dothideales</taxon>
        <taxon>Dothioraceae</taxon>
        <taxon>Neodothiora</taxon>
    </lineage>
</organism>
<keyword evidence="6 8" id="KW-1133">Transmembrane helix</keyword>
<keyword evidence="4 8" id="KW-0812">Transmembrane</keyword>
<evidence type="ECO:0000259" key="9">
    <source>
        <dbReference type="Pfam" id="PF03345"/>
    </source>
</evidence>
<sequence length="466" mass="51497">MKAVLSLLLFALLGVVQALSSTGSRLLVVLEEAAEKSKYSKFWGDLEARGFELSFESPKSTTLSLFKHGDLAYDHLILLPTKSKGLGPNLTPNILVDYVNKNGNILLALSAEQSIPSAVSSLLLELDIALPPERNALVVDHFNYDVKSAAEKHDVLVLPAPKVLKPGVKNYFAVDGLLAVPRAVGQVLGNASPLLAPILKAPATAYTYNPKEESESLEHLFAVGSQLSLVTTFQGRNSARFTVLGSAEMLEDQWFDAKVKTPAGAEAATANELFAEKLTAWTFQELGVLKVGRLQHFLNEDLGTGRNLTIPEFTQTYDGLYRIKNKVHFALELSEYDMDHFVPYSLPATDAVQLEFSMLSPFHRLTLQSDSQTANATIFSTSFVLPDQHGIFNFIVNYKRPFLTNVYEKRTVTVRHFAHDEWPRSYVISGAYPWITGISVTVTGWLVFVAVWLYSAPAQDKTKKSQ</sequence>
<dbReference type="InterPro" id="IPR055459">
    <property type="entry name" value="OST48_MD"/>
</dbReference>
<dbReference type="PANTHER" id="PTHR10830">
    <property type="entry name" value="DOLICHYL-DIPHOSPHOOLIGOSACCHARIDE--PROTEIN GLYCOSYLTRANSFERASE 48 KDA SUBUNIT"/>
    <property type="match status" value="1"/>
</dbReference>
<dbReference type="PANTHER" id="PTHR10830:SF0">
    <property type="entry name" value="DOLICHYL-DIPHOSPHOOLIGOSACCHARIDE--PROTEIN GLYCOSYLTRANSFERASE 48 KDA SUBUNIT"/>
    <property type="match status" value="1"/>
</dbReference>
<evidence type="ECO:0000256" key="8">
    <source>
        <dbReference type="RuleBase" id="RU361142"/>
    </source>
</evidence>
<evidence type="ECO:0000313" key="11">
    <source>
        <dbReference type="EMBL" id="KAL1303628.1"/>
    </source>
</evidence>
<evidence type="ECO:0000313" key="12">
    <source>
        <dbReference type="Proteomes" id="UP001562354"/>
    </source>
</evidence>
<feature type="transmembrane region" description="Helical" evidence="8">
    <location>
        <begin position="431"/>
        <end position="454"/>
    </location>
</feature>
<keyword evidence="8" id="KW-0732">Signal</keyword>
<evidence type="ECO:0000256" key="2">
    <source>
        <dbReference type="ARBA" id="ARBA00004922"/>
    </source>
</evidence>
<evidence type="ECO:0000256" key="5">
    <source>
        <dbReference type="ARBA" id="ARBA00022824"/>
    </source>
</evidence>
<comment type="similarity">
    <text evidence="3 8">Belongs to the DDOST 48 kDa subunit family.</text>
</comment>
<comment type="subunit">
    <text evidence="8">Component of the oligosaccharyltransferase (OST) complex.</text>
</comment>
<gene>
    <name evidence="11" type="ORF">AAFC00_006988</name>
</gene>
<comment type="function">
    <text evidence="8">Subunit of the oligosaccharyl transferase (OST) complex that catalyzes the initial transfer of a defined glycan (Glc(3)Man(9)GlcNAc(2) in eukaryotes) from the lipid carrier dolichol-pyrophosphate to an asparagine residue within an Asn-X-Ser/Thr consensus motif in nascent polypeptide chains, the first step in protein N-glycosylation. N-glycosylation occurs cotranslationally and the complex associates with the Sec61 complex at the channel-forming translocon complex that mediates protein translocation across the endoplasmic reticulum (ER).</text>
</comment>
<protein>
    <recommendedName>
        <fullName evidence="8">Dolichyl-diphosphooligosaccharide--protein glycosyltransferase subunit WBP1</fullName>
        <shortName evidence="8">Oligosaccharyl transferase subunit WBP1</shortName>
    </recommendedName>
</protein>